<protein>
    <submittedName>
        <fullName evidence="1">DNase/tRNase domain of colicin-like bacteriocin</fullName>
    </submittedName>
</protein>
<dbReference type="Proteomes" id="UP000198666">
    <property type="component" value="Unassembled WGS sequence"/>
</dbReference>
<gene>
    <name evidence="1" type="ORF">SAMN05421663_104300</name>
</gene>
<sequence length="675" mass="74044">MDVNYRSKQWENTRESIRSFIELGVWGKGGIDTMKDVTKNLEKASDAVDKYDPDGVVSFSYTSDKDKYQRLYEDYLVLEKFTADVGTIVEDTIDQPFYEDIDEFVQTVRDASISNYTTKNHIGAVEVKSMPYGYGAYSTYETEKTEISIDDILSGDNYYADQIKAEFEKWKVENPDEDISEEDYRTAAVNTRAFEYESIEDDQFTKEFWINMAALVVTVAVTVVCPPAGAVLGAAYASVELGSAISGKDWASGRELDTSERVTRGILAPLDIIPVNRAVTGFSGSARTGSKLLGKGDAITLNTGKPGTQGINNLADDLKQLKTSSETNKLDVRMKSDNVEETGKVIEFPIQDASKVDISASKNNGASGNNVVSLQEVAEQKAKERIRNSQLAAREQDKVLKLQKAAGAENLSFSHGNIPGSVSPIMMRNSGTTVNSVGPVKGSADVGHVSGGNVGRVHSGGTKASGVDGSAVKGTGNVHCSEIDEVIKKDYDLNGNLVNRSIVPKGYDSMEDFLKVVDDATIKEFGYDSVEEFKLVVGHVDDYLNASPKNNIVNKGLAGGKHVKGVDYDVLGFPIFKGDDLAYTLKLDKEYYIMKDTDQFKECTRILKEAIEKGEVPKDIFNPQQIDQIEKGRARIKGFTWHHHQVPGKMQLVLEDTHGSVSHLGGNKLWGEGIR</sequence>
<dbReference type="Pfam" id="PF12639">
    <property type="entry name" value="Colicin-DNase"/>
    <property type="match status" value="1"/>
</dbReference>
<dbReference type="AlphaFoldDB" id="A0A1G6PXB0"/>
<dbReference type="STRING" id="361279.SAMN05421663_104300"/>
<dbReference type="RefSeq" id="WP_244499313.1">
    <property type="nucleotide sequence ID" value="NZ_FMZB01000004.1"/>
</dbReference>
<evidence type="ECO:0000313" key="2">
    <source>
        <dbReference type="Proteomes" id="UP000198666"/>
    </source>
</evidence>
<reference evidence="2" key="1">
    <citation type="submission" date="2016-10" db="EMBL/GenBank/DDBJ databases">
        <authorList>
            <person name="Varghese N."/>
            <person name="Submissions S."/>
        </authorList>
    </citation>
    <scope>NUCLEOTIDE SEQUENCE [LARGE SCALE GENOMIC DNA]</scope>
    <source>
        <strain evidence="2">DSM 21620</strain>
    </source>
</reference>
<organism evidence="1 2">
    <name type="scientific">Terribacillus halophilus</name>
    <dbReference type="NCBI Taxonomy" id="361279"/>
    <lineage>
        <taxon>Bacteria</taxon>
        <taxon>Bacillati</taxon>
        <taxon>Bacillota</taxon>
        <taxon>Bacilli</taxon>
        <taxon>Bacillales</taxon>
        <taxon>Bacillaceae</taxon>
        <taxon>Terribacillus</taxon>
    </lineage>
</organism>
<name>A0A1G6PXB0_9BACI</name>
<evidence type="ECO:0000313" key="1">
    <source>
        <dbReference type="EMBL" id="SDC84832.1"/>
    </source>
</evidence>
<proteinExistence type="predicted"/>
<keyword evidence="2" id="KW-1185">Reference proteome</keyword>
<dbReference type="EMBL" id="FMZB01000004">
    <property type="protein sequence ID" value="SDC84832.1"/>
    <property type="molecule type" value="Genomic_DNA"/>
</dbReference>
<accession>A0A1G6PXB0</accession>